<gene>
    <name evidence="2" type="ORF">HNR30_009348</name>
</gene>
<proteinExistence type="predicted"/>
<feature type="transmembrane region" description="Helical" evidence="1">
    <location>
        <begin position="92"/>
        <end position="112"/>
    </location>
</feature>
<evidence type="ECO:0000313" key="3">
    <source>
        <dbReference type="Proteomes" id="UP000530928"/>
    </source>
</evidence>
<organism evidence="2 3">
    <name type="scientific">Nonomuraea soli</name>
    <dbReference type="NCBI Taxonomy" id="1032476"/>
    <lineage>
        <taxon>Bacteria</taxon>
        <taxon>Bacillati</taxon>
        <taxon>Actinomycetota</taxon>
        <taxon>Actinomycetes</taxon>
        <taxon>Streptosporangiales</taxon>
        <taxon>Streptosporangiaceae</taxon>
        <taxon>Nonomuraea</taxon>
    </lineage>
</organism>
<dbReference type="RefSeq" id="WP_181616619.1">
    <property type="nucleotide sequence ID" value="NZ_BAABAM010000018.1"/>
</dbReference>
<keyword evidence="1" id="KW-0812">Transmembrane</keyword>
<dbReference type="AlphaFoldDB" id="A0A7W0CVE3"/>
<feature type="transmembrane region" description="Helical" evidence="1">
    <location>
        <begin position="60"/>
        <end position="80"/>
    </location>
</feature>
<name>A0A7W0CVE3_9ACTN</name>
<evidence type="ECO:0000256" key="1">
    <source>
        <dbReference type="SAM" id="Phobius"/>
    </source>
</evidence>
<dbReference type="Proteomes" id="UP000530928">
    <property type="component" value="Unassembled WGS sequence"/>
</dbReference>
<keyword evidence="1" id="KW-0472">Membrane</keyword>
<reference evidence="2 3" key="1">
    <citation type="submission" date="2020-07" db="EMBL/GenBank/DDBJ databases">
        <title>Genomic Encyclopedia of Type Strains, Phase IV (KMG-IV): sequencing the most valuable type-strain genomes for metagenomic binning, comparative biology and taxonomic classification.</title>
        <authorList>
            <person name="Goeker M."/>
        </authorList>
    </citation>
    <scope>NUCLEOTIDE SEQUENCE [LARGE SCALE GENOMIC DNA]</scope>
    <source>
        <strain evidence="2 3">DSM 45533</strain>
    </source>
</reference>
<dbReference type="EMBL" id="JACDUR010000015">
    <property type="protein sequence ID" value="MBA2897942.1"/>
    <property type="molecule type" value="Genomic_DNA"/>
</dbReference>
<sequence>MAQLLIFLQAAFSLLTIGQLVAGIGAAAPLIVLLLVAAHVPWIVAGWLAGRWRAPRPWHLGAALAMQVVGGGVGETMGLLEGEELSGLTDGTFAMTSAVVILLVMPASFAWFRKPVDAAPEMSTAAPTP</sequence>
<keyword evidence="1" id="KW-1133">Transmembrane helix</keyword>
<comment type="caution">
    <text evidence="2">The sequence shown here is derived from an EMBL/GenBank/DDBJ whole genome shotgun (WGS) entry which is preliminary data.</text>
</comment>
<keyword evidence="3" id="KW-1185">Reference proteome</keyword>
<evidence type="ECO:0000313" key="2">
    <source>
        <dbReference type="EMBL" id="MBA2897942.1"/>
    </source>
</evidence>
<accession>A0A7W0CVE3</accession>
<protein>
    <submittedName>
        <fullName evidence="2">Uncharacterized protein</fullName>
    </submittedName>
</protein>